<feature type="transmembrane region" description="Helical" evidence="9">
    <location>
        <begin position="171"/>
        <end position="194"/>
    </location>
</feature>
<feature type="active site" evidence="9">
    <location>
        <position position="181"/>
    </location>
</feature>
<comment type="catalytic activity">
    <reaction evidence="9">
        <text>Release of signal peptides from bacterial membrane prolipoproteins. Hydrolyzes -Xaa-Yaa-Zaa-|-(S,diacylglyceryl)Cys-, in which Xaa is hydrophobic (preferably Leu), and Yaa (Ala or Ser) and Zaa (Gly or Ala) have small, neutral side chains.</text>
        <dbReference type="EC" id="3.4.23.36"/>
    </reaction>
</comment>
<dbReference type="PANTHER" id="PTHR33695">
    <property type="entry name" value="LIPOPROTEIN SIGNAL PEPTIDASE"/>
    <property type="match status" value="1"/>
</dbReference>
<dbReference type="Pfam" id="PF01252">
    <property type="entry name" value="Peptidase_A8"/>
    <property type="match status" value="1"/>
</dbReference>
<protein>
    <recommendedName>
        <fullName evidence="9">Lipoprotein signal peptidase</fullName>
        <ecNumber evidence="9">3.4.23.36</ecNumber>
    </recommendedName>
    <alternativeName>
        <fullName evidence="9">Prolipoprotein signal peptidase</fullName>
    </alternativeName>
    <alternativeName>
        <fullName evidence="9">Signal peptidase II</fullName>
        <shortName evidence="9">SPase II</shortName>
    </alternativeName>
</protein>
<dbReference type="HAMAP" id="MF_00161">
    <property type="entry name" value="LspA"/>
    <property type="match status" value="1"/>
</dbReference>
<keyword evidence="6 9" id="KW-0378">Hydrolase</keyword>
<dbReference type="NCBIfam" id="NF011369">
    <property type="entry name" value="PRK14788.1"/>
    <property type="match status" value="1"/>
</dbReference>
<evidence type="ECO:0000256" key="4">
    <source>
        <dbReference type="ARBA" id="ARBA00022692"/>
    </source>
</evidence>
<dbReference type="KEGG" id="alkq:M9189_05670"/>
<comment type="subcellular location">
    <subcellularLocation>
        <location evidence="9">Cell membrane</location>
        <topology evidence="9">Multi-pass membrane protein</topology>
    </subcellularLocation>
</comment>
<comment type="similarity">
    <text evidence="1 9 10">Belongs to the peptidase A8 family.</text>
</comment>
<evidence type="ECO:0000256" key="1">
    <source>
        <dbReference type="ARBA" id="ARBA00006139"/>
    </source>
</evidence>
<feature type="transmembrane region" description="Helical" evidence="9">
    <location>
        <begin position="89"/>
        <end position="110"/>
    </location>
</feature>
<dbReference type="GO" id="GO:0004190">
    <property type="term" value="F:aspartic-type endopeptidase activity"/>
    <property type="evidence" value="ECO:0007669"/>
    <property type="project" value="UniProtKB-UniRule"/>
</dbReference>
<keyword evidence="8 9" id="KW-0472">Membrane</keyword>
<evidence type="ECO:0000313" key="12">
    <source>
        <dbReference type="Proteomes" id="UP001056426"/>
    </source>
</evidence>
<keyword evidence="4 9" id="KW-0812">Transmembrane</keyword>
<keyword evidence="2 9" id="KW-1003">Cell membrane</keyword>
<dbReference type="EC" id="3.4.23.36" evidence="9"/>
<evidence type="ECO:0000256" key="10">
    <source>
        <dbReference type="RuleBase" id="RU004181"/>
    </source>
</evidence>
<comment type="function">
    <text evidence="9">This protein specifically catalyzes the removal of signal peptides from prolipoproteins.</text>
</comment>
<evidence type="ECO:0000256" key="9">
    <source>
        <dbReference type="HAMAP-Rule" id="MF_00161"/>
    </source>
</evidence>
<dbReference type="AlphaFoldDB" id="A0A9J6ZT48"/>
<evidence type="ECO:0000313" key="11">
    <source>
        <dbReference type="EMBL" id="URW80837.1"/>
    </source>
</evidence>
<feature type="active site" evidence="9">
    <location>
        <position position="147"/>
    </location>
</feature>
<evidence type="ECO:0000256" key="6">
    <source>
        <dbReference type="ARBA" id="ARBA00022801"/>
    </source>
</evidence>
<evidence type="ECO:0000256" key="5">
    <source>
        <dbReference type="ARBA" id="ARBA00022750"/>
    </source>
</evidence>
<keyword evidence="3 9" id="KW-0645">Protease</keyword>
<reference evidence="11" key="1">
    <citation type="submission" date="2022-05" db="EMBL/GenBank/DDBJ databases">
        <authorList>
            <person name="Sun X."/>
        </authorList>
    </citation>
    <scope>NUCLEOTIDE SEQUENCE</scope>
    <source>
        <strain evidence="11">Ai-910</strain>
    </source>
</reference>
<dbReference type="RefSeq" id="WP_250725293.1">
    <property type="nucleotide sequence ID" value="NZ_CP098400.1"/>
</dbReference>
<proteinExistence type="inferred from homology"/>
<dbReference type="GO" id="GO:0005886">
    <property type="term" value="C:plasma membrane"/>
    <property type="evidence" value="ECO:0007669"/>
    <property type="project" value="UniProtKB-SubCell"/>
</dbReference>
<comment type="caution">
    <text evidence="9">Lacks conserved residue(s) required for the propagation of feature annotation.</text>
</comment>
<keyword evidence="5 9" id="KW-0064">Aspartyl protease</keyword>
<evidence type="ECO:0000256" key="8">
    <source>
        <dbReference type="ARBA" id="ARBA00023136"/>
    </source>
</evidence>
<organism evidence="11 12">
    <name type="scientific">Xiashengella succiniciproducens</name>
    <dbReference type="NCBI Taxonomy" id="2949635"/>
    <lineage>
        <taxon>Bacteria</taxon>
        <taxon>Pseudomonadati</taxon>
        <taxon>Bacteroidota</taxon>
        <taxon>Bacteroidia</taxon>
        <taxon>Marinilabiliales</taxon>
        <taxon>Marinilabiliaceae</taxon>
        <taxon>Xiashengella</taxon>
    </lineage>
</organism>
<dbReference type="GO" id="GO:0006508">
    <property type="term" value="P:proteolysis"/>
    <property type="evidence" value="ECO:0007669"/>
    <property type="project" value="UniProtKB-KW"/>
</dbReference>
<reference evidence="11" key="2">
    <citation type="submission" date="2022-06" db="EMBL/GenBank/DDBJ databases">
        <title>Xiashengella guii gen. nov. sp. nov., a bacterium isolated form anaerobic digestion tank.</title>
        <authorList>
            <person name="Huang H."/>
        </authorList>
    </citation>
    <scope>NUCLEOTIDE SEQUENCE</scope>
    <source>
        <strain evidence="11">Ai-910</strain>
    </source>
</reference>
<evidence type="ECO:0000256" key="7">
    <source>
        <dbReference type="ARBA" id="ARBA00022989"/>
    </source>
</evidence>
<sequence>MTKFQKSLLLVFLILLVDQAVKIWIKTHMSLYQEYRVFDWFRIYFIENNGMAFGMEFTGEYGKLFLSLFRILAVIGIGWYLYKICQKEVVHTGFVVCVSMVMAGAIGNIIDSAFYGLLFSESAHGVVSTFMGPEGGYASFLHGRVVDMLYFPVIDGYYPDWFPFVGGNRFIFFRPVFNIADASISLGIIAILLFQKKFFPEAKKAEA</sequence>
<accession>A0A9J6ZT48</accession>
<dbReference type="PANTHER" id="PTHR33695:SF1">
    <property type="entry name" value="LIPOPROTEIN SIGNAL PEPTIDASE"/>
    <property type="match status" value="1"/>
</dbReference>
<keyword evidence="11" id="KW-0449">Lipoprotein</keyword>
<evidence type="ECO:0000256" key="3">
    <source>
        <dbReference type="ARBA" id="ARBA00022670"/>
    </source>
</evidence>
<comment type="pathway">
    <text evidence="9">Protein modification; lipoprotein biosynthesis (signal peptide cleavage).</text>
</comment>
<dbReference type="PRINTS" id="PR00781">
    <property type="entry name" value="LIPOSIGPTASE"/>
</dbReference>
<dbReference type="InterPro" id="IPR001872">
    <property type="entry name" value="Peptidase_A8"/>
</dbReference>
<dbReference type="EMBL" id="CP098400">
    <property type="protein sequence ID" value="URW80837.1"/>
    <property type="molecule type" value="Genomic_DNA"/>
</dbReference>
<evidence type="ECO:0000256" key="2">
    <source>
        <dbReference type="ARBA" id="ARBA00022475"/>
    </source>
</evidence>
<dbReference type="Proteomes" id="UP001056426">
    <property type="component" value="Chromosome"/>
</dbReference>
<name>A0A9J6ZT48_9BACT</name>
<feature type="transmembrane region" description="Helical" evidence="9">
    <location>
        <begin position="64"/>
        <end position="82"/>
    </location>
</feature>
<keyword evidence="12" id="KW-1185">Reference proteome</keyword>
<gene>
    <name evidence="9" type="primary">lspA</name>
    <name evidence="11" type="ORF">M9189_05670</name>
</gene>
<keyword evidence="7 9" id="KW-1133">Transmembrane helix</keyword>